<comment type="caution">
    <text evidence="2">The sequence shown here is derived from an EMBL/GenBank/DDBJ whole genome shotgun (WGS) entry which is preliminary data.</text>
</comment>
<reference evidence="2 3" key="1">
    <citation type="submission" date="2024-06" db="EMBL/GenBank/DDBJ databases">
        <authorList>
            <person name="Kim D.-U."/>
        </authorList>
    </citation>
    <scope>NUCLEOTIDE SEQUENCE [LARGE SCALE GENOMIC DNA]</scope>
    <source>
        <strain evidence="2 3">KACC15460</strain>
    </source>
</reference>
<keyword evidence="1" id="KW-1133">Transmembrane helix</keyword>
<proteinExistence type="predicted"/>
<dbReference type="EMBL" id="JBEWSZ010000002">
    <property type="protein sequence ID" value="MET2830405.1"/>
    <property type="molecule type" value="Genomic_DNA"/>
</dbReference>
<keyword evidence="1" id="KW-0472">Membrane</keyword>
<evidence type="ECO:0000256" key="1">
    <source>
        <dbReference type="SAM" id="Phobius"/>
    </source>
</evidence>
<organism evidence="2 3">
    <name type="scientific">Mesorhizobium shangrilense</name>
    <dbReference type="NCBI Taxonomy" id="460060"/>
    <lineage>
        <taxon>Bacteria</taxon>
        <taxon>Pseudomonadati</taxon>
        <taxon>Pseudomonadota</taxon>
        <taxon>Alphaproteobacteria</taxon>
        <taxon>Hyphomicrobiales</taxon>
        <taxon>Phyllobacteriaceae</taxon>
        <taxon>Mesorhizobium</taxon>
    </lineage>
</organism>
<name>A0ABV2DK10_9HYPH</name>
<gene>
    <name evidence="2" type="ORF">ABVQ20_25815</name>
</gene>
<feature type="transmembrane region" description="Helical" evidence="1">
    <location>
        <begin position="93"/>
        <end position="113"/>
    </location>
</feature>
<keyword evidence="3" id="KW-1185">Reference proteome</keyword>
<dbReference type="Proteomes" id="UP001548832">
    <property type="component" value="Unassembled WGS sequence"/>
</dbReference>
<accession>A0ABV2DK10</accession>
<dbReference type="RefSeq" id="WP_354462490.1">
    <property type="nucleotide sequence ID" value="NZ_JBEWSZ010000002.1"/>
</dbReference>
<evidence type="ECO:0000313" key="2">
    <source>
        <dbReference type="EMBL" id="MET2830405.1"/>
    </source>
</evidence>
<protein>
    <submittedName>
        <fullName evidence="2">Uncharacterized protein</fullName>
    </submittedName>
</protein>
<keyword evidence="1" id="KW-0812">Transmembrane</keyword>
<sequence>MALTVDFTTNCYENDWRMVLGEKYLRTIVERCSYPFSNRRLIINNVKERGVVETAAKAAIDRGDIDEYLFAEDHAAAVLEFFQIDKASFGRGYLYSISELVAIYASSAAYLLYYMGDSFPKRRHHWIVPALALMESSADLVVANPCWNDRFREAKKESQGQIDDFFVGYGFSDQCFLGKMSVFRAPVYGETNQASERYPAYADEPFEKRFDAYMRNHGLKRLTHRSESYIHQNMPKAGVKRTWREIRPFVSPWL</sequence>
<evidence type="ECO:0000313" key="3">
    <source>
        <dbReference type="Proteomes" id="UP001548832"/>
    </source>
</evidence>